<evidence type="ECO:0000313" key="4">
    <source>
        <dbReference type="EnsemblPlants" id="OB10G16960.1"/>
    </source>
</evidence>
<feature type="region of interest" description="Disordered" evidence="2">
    <location>
        <begin position="331"/>
        <end position="350"/>
    </location>
</feature>
<dbReference type="Pfam" id="PF14303">
    <property type="entry name" value="NAM-associated"/>
    <property type="match status" value="1"/>
</dbReference>
<dbReference type="AlphaFoldDB" id="J3N2E8"/>
<evidence type="ECO:0000259" key="3">
    <source>
        <dbReference type="Pfam" id="PF14303"/>
    </source>
</evidence>
<dbReference type="PANTHER" id="PTHR45125:SF51">
    <property type="entry name" value="F21J9.4-RELATED"/>
    <property type="match status" value="1"/>
</dbReference>
<sequence length="476" mass="53589">MGGGQPARRGSRPTKSASSLPQSGATQQGVEQVRLSAAAVTMAAGQGRPPTPPSSMVSGLRMSSPVPVHATPSLSPSLQAGFRPPVHRVGLAPPRPGASTLCGDVQETGSRADEVTNIADAMSGAAATDKLYLGWNVGEQQYMRQEDMVGMGYYMNLVNEDINYYDLGGIGSQPEDEQPSAVDCTTSVKPKQKRLKNFSNEKDELLVLAWLNVSLDPVSGSDQPKSTYWNRIYDYYHSNKTFISERNENSLMHRWSTIQEAVNKYCGYLSKIQERNESGVRLDDQEMQARIWYKKGDEHQRTFNFMNCYRLLKNQQKWMVWMAKRAQLVEQQKNPNKRQKSTTNAAPVMSTDVHAAAIGDVAANGQERPPGRKKEKEKLAKRSDQSRLDALTLILAEEKESDADKKKERSERYARAFSLQEQKIAIQKEEFELRKMLEEERIVRMDTSEMPADQQEFYKILKQQIIARRTINLDSS</sequence>
<evidence type="ECO:0000313" key="5">
    <source>
        <dbReference type="Proteomes" id="UP000006038"/>
    </source>
</evidence>
<protein>
    <recommendedName>
        <fullName evidence="3">No apical meristem-associated C-terminal domain-containing protein</fullName>
    </recommendedName>
</protein>
<dbReference type="STRING" id="4533.J3N2E8"/>
<dbReference type="PANTHER" id="PTHR45125">
    <property type="entry name" value="F21J9.4-RELATED"/>
    <property type="match status" value="1"/>
</dbReference>
<feature type="compositionally biased region" description="Polar residues" evidence="2">
    <location>
        <begin position="13"/>
        <end position="30"/>
    </location>
</feature>
<feature type="domain" description="No apical meristem-associated C-terminal" evidence="3">
    <location>
        <begin position="301"/>
        <end position="465"/>
    </location>
</feature>
<dbReference type="HOGENOM" id="CLU_012390_3_0_1"/>
<organism evidence="4">
    <name type="scientific">Oryza brachyantha</name>
    <name type="common">malo sina</name>
    <dbReference type="NCBI Taxonomy" id="4533"/>
    <lineage>
        <taxon>Eukaryota</taxon>
        <taxon>Viridiplantae</taxon>
        <taxon>Streptophyta</taxon>
        <taxon>Embryophyta</taxon>
        <taxon>Tracheophyta</taxon>
        <taxon>Spermatophyta</taxon>
        <taxon>Magnoliopsida</taxon>
        <taxon>Liliopsida</taxon>
        <taxon>Poales</taxon>
        <taxon>Poaceae</taxon>
        <taxon>BOP clade</taxon>
        <taxon>Oryzoideae</taxon>
        <taxon>Oryzeae</taxon>
        <taxon>Oryzinae</taxon>
        <taxon>Oryza</taxon>
    </lineage>
</organism>
<dbReference type="Gramene" id="OB10G16960.1">
    <property type="protein sequence ID" value="OB10G16960.1"/>
    <property type="gene ID" value="OB10G16960"/>
</dbReference>
<reference evidence="4" key="2">
    <citation type="submission" date="2013-04" db="UniProtKB">
        <authorList>
            <consortium name="EnsemblPlants"/>
        </authorList>
    </citation>
    <scope>IDENTIFICATION</scope>
</reference>
<dbReference type="InterPro" id="IPR029466">
    <property type="entry name" value="NAM-associated_C"/>
</dbReference>
<feature type="region of interest" description="Disordered" evidence="2">
    <location>
        <begin position="361"/>
        <end position="385"/>
    </location>
</feature>
<dbReference type="EnsemblPlants" id="OB10G16960.1">
    <property type="protein sequence ID" value="OB10G16960.1"/>
    <property type="gene ID" value="OB10G16960"/>
</dbReference>
<evidence type="ECO:0000256" key="2">
    <source>
        <dbReference type="SAM" id="MobiDB-lite"/>
    </source>
</evidence>
<feature type="region of interest" description="Disordered" evidence="2">
    <location>
        <begin position="1"/>
        <end position="72"/>
    </location>
</feature>
<keyword evidence="1" id="KW-0175">Coiled coil</keyword>
<proteinExistence type="predicted"/>
<accession>J3N2E8</accession>
<name>J3N2E8_ORYBR</name>
<feature type="coiled-coil region" evidence="1">
    <location>
        <begin position="396"/>
        <end position="439"/>
    </location>
</feature>
<dbReference type="Proteomes" id="UP000006038">
    <property type="component" value="Chromosome 10"/>
</dbReference>
<feature type="compositionally biased region" description="Basic and acidic residues" evidence="2">
    <location>
        <begin position="369"/>
        <end position="385"/>
    </location>
</feature>
<reference evidence="4" key="1">
    <citation type="journal article" date="2013" name="Nat. Commun.">
        <title>Whole-genome sequencing of Oryza brachyantha reveals mechanisms underlying Oryza genome evolution.</title>
        <authorList>
            <person name="Chen J."/>
            <person name="Huang Q."/>
            <person name="Gao D."/>
            <person name="Wang J."/>
            <person name="Lang Y."/>
            <person name="Liu T."/>
            <person name="Li B."/>
            <person name="Bai Z."/>
            <person name="Luis Goicoechea J."/>
            <person name="Liang C."/>
            <person name="Chen C."/>
            <person name="Zhang W."/>
            <person name="Sun S."/>
            <person name="Liao Y."/>
            <person name="Zhang X."/>
            <person name="Yang L."/>
            <person name="Song C."/>
            <person name="Wang M."/>
            <person name="Shi J."/>
            <person name="Liu G."/>
            <person name="Liu J."/>
            <person name="Zhou H."/>
            <person name="Zhou W."/>
            <person name="Yu Q."/>
            <person name="An N."/>
            <person name="Chen Y."/>
            <person name="Cai Q."/>
            <person name="Wang B."/>
            <person name="Liu B."/>
            <person name="Min J."/>
            <person name="Huang Y."/>
            <person name="Wu H."/>
            <person name="Li Z."/>
            <person name="Zhang Y."/>
            <person name="Yin Y."/>
            <person name="Song W."/>
            <person name="Jiang J."/>
            <person name="Jackson S.A."/>
            <person name="Wing R.A."/>
            <person name="Wang J."/>
            <person name="Chen M."/>
        </authorList>
    </citation>
    <scope>NUCLEOTIDE SEQUENCE [LARGE SCALE GENOMIC DNA]</scope>
    <source>
        <strain evidence="4">cv. IRGC 101232</strain>
    </source>
</reference>
<evidence type="ECO:0000256" key="1">
    <source>
        <dbReference type="SAM" id="Coils"/>
    </source>
</evidence>
<keyword evidence="5" id="KW-1185">Reference proteome</keyword>